<keyword evidence="5" id="KW-1185">Reference proteome</keyword>
<dbReference type="Proteomes" id="UP000683360">
    <property type="component" value="Unassembled WGS sequence"/>
</dbReference>
<dbReference type="Gene3D" id="2.120.10.30">
    <property type="entry name" value="TolB, C-terminal domain"/>
    <property type="match status" value="1"/>
</dbReference>
<evidence type="ECO:0000256" key="2">
    <source>
        <dbReference type="SAM" id="Coils"/>
    </source>
</evidence>
<keyword evidence="1" id="KW-0863">Zinc-finger</keyword>
<comment type="caution">
    <text evidence="4">The sequence shown here is derived from an EMBL/GenBank/DDBJ whole genome shotgun (WGS) entry which is preliminary data.</text>
</comment>
<dbReference type="Pfam" id="PF00643">
    <property type="entry name" value="zf-B_box"/>
    <property type="match status" value="1"/>
</dbReference>
<feature type="domain" description="B box-type" evidence="3">
    <location>
        <begin position="14"/>
        <end position="57"/>
    </location>
</feature>
<dbReference type="EMBL" id="CAJPWZ010001630">
    <property type="protein sequence ID" value="CAG2219497.1"/>
    <property type="molecule type" value="Genomic_DNA"/>
</dbReference>
<dbReference type="InterPro" id="IPR000315">
    <property type="entry name" value="Znf_B-box"/>
</dbReference>
<dbReference type="InterPro" id="IPR011042">
    <property type="entry name" value="6-blade_b-propeller_TolB-like"/>
</dbReference>
<protein>
    <recommendedName>
        <fullName evidence="3">B box-type domain-containing protein</fullName>
    </recommendedName>
</protein>
<feature type="coiled-coil region" evidence="2">
    <location>
        <begin position="135"/>
        <end position="169"/>
    </location>
</feature>
<gene>
    <name evidence="4" type="ORF">MEDL_32977</name>
</gene>
<dbReference type="SUPFAM" id="SSF57845">
    <property type="entry name" value="B-box zinc-binding domain"/>
    <property type="match status" value="1"/>
</dbReference>
<evidence type="ECO:0000313" key="5">
    <source>
        <dbReference type="Proteomes" id="UP000683360"/>
    </source>
</evidence>
<dbReference type="AlphaFoldDB" id="A0A8S3SSK2"/>
<dbReference type="CDD" id="cd19776">
    <property type="entry name" value="Bbox2_TRIM25_C-IV"/>
    <property type="match status" value="1"/>
</dbReference>
<proteinExistence type="predicted"/>
<accession>A0A8S3SSK2</accession>
<organism evidence="4 5">
    <name type="scientific">Mytilus edulis</name>
    <name type="common">Blue mussel</name>
    <dbReference type="NCBI Taxonomy" id="6550"/>
    <lineage>
        <taxon>Eukaryota</taxon>
        <taxon>Metazoa</taxon>
        <taxon>Spiralia</taxon>
        <taxon>Lophotrochozoa</taxon>
        <taxon>Mollusca</taxon>
        <taxon>Bivalvia</taxon>
        <taxon>Autobranchia</taxon>
        <taxon>Pteriomorphia</taxon>
        <taxon>Mytilida</taxon>
        <taxon>Mytiloidea</taxon>
        <taxon>Mytilidae</taxon>
        <taxon>Mytilinae</taxon>
        <taxon>Mytilus</taxon>
    </lineage>
</organism>
<sequence>MIAIEDYLKIQDVSVDLTCKTHGKKLDLFCKYHSVAICAVCVPSAHKTCQADDIISIADAAENANSSSGLTELEKTISRTLENIKHCIKNRLSTSAKIDTDEQMIKTTILQTKLKLIKHLDVVEEKLLLELRTKHDNYKAKHSKVLEKLKQKEKDFEKLEEQMQQMKLFASDLQVFLGTCQMNKITMEKIELLKTEIGKEQNYKTEMKLNSVVSSLMNEVKQFGEIHITETNTDLKFKDVLIDQAQIQVHVSMRNIHDVNHQLKLKFDIRTQGPNHRMSYNVGWTNFYTVYHRHRKLEKSKAFDITEINTDRIAVTYPNWNCIEIFNIKEITVESKIGCKSRCYGISHYNGNIFTIVQDHGILMMDLSGTILQTINIDIHSSVYFITVTDDKLYYTDERKDTVNCCNLVGKQIWVFENKNLVCPSGITVDNNQNVYVSGLKSYNLTLIQHDGKQSKEICNACDDLCAPLAVCYNKTNNSLLLGYKTSYMALYQVSQERFFKDLHIRVV</sequence>
<evidence type="ECO:0000313" key="4">
    <source>
        <dbReference type="EMBL" id="CAG2219497.1"/>
    </source>
</evidence>
<dbReference type="OrthoDB" id="6066359at2759"/>
<dbReference type="SUPFAM" id="SSF101898">
    <property type="entry name" value="NHL repeat"/>
    <property type="match status" value="1"/>
</dbReference>
<keyword evidence="2" id="KW-0175">Coiled coil</keyword>
<dbReference type="Gene3D" id="3.30.160.60">
    <property type="entry name" value="Classic Zinc Finger"/>
    <property type="match status" value="1"/>
</dbReference>
<keyword evidence="1" id="KW-0479">Metal-binding</keyword>
<keyword evidence="1" id="KW-0862">Zinc</keyword>
<name>A0A8S3SSK2_MYTED</name>
<reference evidence="4" key="1">
    <citation type="submission" date="2021-03" db="EMBL/GenBank/DDBJ databases">
        <authorList>
            <person name="Bekaert M."/>
        </authorList>
    </citation>
    <scope>NUCLEOTIDE SEQUENCE</scope>
</reference>
<evidence type="ECO:0000256" key="1">
    <source>
        <dbReference type="PROSITE-ProRule" id="PRU00024"/>
    </source>
</evidence>
<dbReference type="GO" id="GO:0008270">
    <property type="term" value="F:zinc ion binding"/>
    <property type="evidence" value="ECO:0007669"/>
    <property type="project" value="UniProtKB-KW"/>
</dbReference>
<evidence type="ECO:0000259" key="3">
    <source>
        <dbReference type="PROSITE" id="PS50119"/>
    </source>
</evidence>
<dbReference type="PROSITE" id="PS50119">
    <property type="entry name" value="ZF_BBOX"/>
    <property type="match status" value="1"/>
</dbReference>